<dbReference type="PANTHER" id="PTHR47217:SF1">
    <property type="entry name" value="GLOBIN-LIKE PROTEIN"/>
    <property type="match status" value="1"/>
</dbReference>
<protein>
    <recommendedName>
        <fullName evidence="7">Globin domain-containing protein</fullName>
    </recommendedName>
</protein>
<name>A0AAD7ZKA7_DIPPU</name>
<dbReference type="GO" id="GO:0019825">
    <property type="term" value="F:oxygen binding"/>
    <property type="evidence" value="ECO:0007669"/>
    <property type="project" value="InterPro"/>
</dbReference>
<evidence type="ECO:0000313" key="8">
    <source>
        <dbReference type="EMBL" id="KAJ9581932.1"/>
    </source>
</evidence>
<reference evidence="8" key="1">
    <citation type="journal article" date="2023" name="IScience">
        <title>Live-bearing cockroach genome reveals convergent evolutionary mechanisms linked to viviparity in insects and beyond.</title>
        <authorList>
            <person name="Fouks B."/>
            <person name="Harrison M.C."/>
            <person name="Mikhailova A.A."/>
            <person name="Marchal E."/>
            <person name="English S."/>
            <person name="Carruthers M."/>
            <person name="Jennings E.C."/>
            <person name="Chiamaka E.L."/>
            <person name="Frigard R.A."/>
            <person name="Pippel M."/>
            <person name="Attardo G.M."/>
            <person name="Benoit J.B."/>
            <person name="Bornberg-Bauer E."/>
            <person name="Tobe S.S."/>
        </authorList>
    </citation>
    <scope>NUCLEOTIDE SEQUENCE</scope>
    <source>
        <strain evidence="8">Stay&amp;Tobe</strain>
    </source>
</reference>
<keyword evidence="3 6" id="KW-0561">Oxygen transport</keyword>
<reference evidence="8" key="2">
    <citation type="submission" date="2023-05" db="EMBL/GenBank/DDBJ databases">
        <authorList>
            <person name="Fouks B."/>
        </authorList>
    </citation>
    <scope>NUCLEOTIDE SEQUENCE</scope>
    <source>
        <strain evidence="8">Stay&amp;Tobe</strain>
        <tissue evidence="8">Testes</tissue>
    </source>
</reference>
<keyword evidence="2 6" id="KW-0349">Heme</keyword>
<dbReference type="InterPro" id="IPR009050">
    <property type="entry name" value="Globin-like_sf"/>
</dbReference>
<organism evidence="8 9">
    <name type="scientific">Diploptera punctata</name>
    <name type="common">Pacific beetle cockroach</name>
    <dbReference type="NCBI Taxonomy" id="6984"/>
    <lineage>
        <taxon>Eukaryota</taxon>
        <taxon>Metazoa</taxon>
        <taxon>Ecdysozoa</taxon>
        <taxon>Arthropoda</taxon>
        <taxon>Hexapoda</taxon>
        <taxon>Insecta</taxon>
        <taxon>Pterygota</taxon>
        <taxon>Neoptera</taxon>
        <taxon>Polyneoptera</taxon>
        <taxon>Dictyoptera</taxon>
        <taxon>Blattodea</taxon>
        <taxon>Blaberoidea</taxon>
        <taxon>Blaberidae</taxon>
        <taxon>Diplopterinae</taxon>
        <taxon>Diploptera</taxon>
    </lineage>
</organism>
<dbReference type="SUPFAM" id="SSF46458">
    <property type="entry name" value="Globin-like"/>
    <property type="match status" value="1"/>
</dbReference>
<dbReference type="InterPro" id="IPR012292">
    <property type="entry name" value="Globin/Proto"/>
</dbReference>
<dbReference type="InterPro" id="IPR044399">
    <property type="entry name" value="Mb-like_M"/>
</dbReference>
<evidence type="ECO:0000256" key="5">
    <source>
        <dbReference type="ARBA" id="ARBA00023004"/>
    </source>
</evidence>
<evidence type="ECO:0000313" key="9">
    <source>
        <dbReference type="Proteomes" id="UP001233999"/>
    </source>
</evidence>
<dbReference type="PANTHER" id="PTHR47217">
    <property type="entry name" value="GLOBIN-LIKE PROTEIN"/>
    <property type="match status" value="1"/>
</dbReference>
<dbReference type="GO" id="GO:0020037">
    <property type="term" value="F:heme binding"/>
    <property type="evidence" value="ECO:0007669"/>
    <property type="project" value="InterPro"/>
</dbReference>
<gene>
    <name evidence="8" type="ORF">L9F63_003720</name>
</gene>
<dbReference type="CDD" id="cd01040">
    <property type="entry name" value="Mb-like"/>
    <property type="match status" value="1"/>
</dbReference>
<dbReference type="Proteomes" id="UP001233999">
    <property type="component" value="Unassembled WGS sequence"/>
</dbReference>
<feature type="domain" description="Globin" evidence="7">
    <location>
        <begin position="50"/>
        <end position="195"/>
    </location>
</feature>
<evidence type="ECO:0000256" key="4">
    <source>
        <dbReference type="ARBA" id="ARBA00022723"/>
    </source>
</evidence>
<proteinExistence type="inferred from homology"/>
<accession>A0AAD7ZKA7</accession>
<dbReference type="GO" id="GO:0046872">
    <property type="term" value="F:metal ion binding"/>
    <property type="evidence" value="ECO:0007669"/>
    <property type="project" value="UniProtKB-KW"/>
</dbReference>
<dbReference type="PROSITE" id="PS01033">
    <property type="entry name" value="GLOBIN"/>
    <property type="match status" value="1"/>
</dbReference>
<dbReference type="InterPro" id="IPR000971">
    <property type="entry name" value="Globin"/>
</dbReference>
<evidence type="ECO:0000259" key="7">
    <source>
        <dbReference type="PROSITE" id="PS01033"/>
    </source>
</evidence>
<keyword evidence="5" id="KW-0408">Iron</keyword>
<dbReference type="Gene3D" id="1.10.490.10">
    <property type="entry name" value="Globins"/>
    <property type="match status" value="1"/>
</dbReference>
<dbReference type="Pfam" id="PF00042">
    <property type="entry name" value="Globin"/>
    <property type="match status" value="1"/>
</dbReference>
<dbReference type="AlphaFoldDB" id="A0AAD7ZKA7"/>
<keyword evidence="1 6" id="KW-0813">Transport</keyword>
<comment type="caution">
    <text evidence="8">The sequence shown here is derived from an EMBL/GenBank/DDBJ whole genome shotgun (WGS) entry which is preliminary data.</text>
</comment>
<dbReference type="EMBL" id="JASPKZ010007834">
    <property type="protein sequence ID" value="KAJ9581932.1"/>
    <property type="molecule type" value="Genomic_DNA"/>
</dbReference>
<comment type="similarity">
    <text evidence="6">Belongs to the globin family.</text>
</comment>
<keyword evidence="9" id="KW-1185">Reference proteome</keyword>
<evidence type="ECO:0000256" key="2">
    <source>
        <dbReference type="ARBA" id="ARBA00022617"/>
    </source>
</evidence>
<sequence length="197" mass="23578">MFINKPDNNKYRNKKSKKKPQYSLIDLNRQLRQLNNLLTSSDVLYNDLKKLTNEEKKFINDSWLAFMNLHPTKIVKSFLRFLQENPEYKRFFESVNDIPLEVLQYDVRVPKHVTAVLLYLNSMVYCMEDPYAMFFLSLQVGMIHNNMDLTAEDINLFNKYLLKIFEDELDLSEEGISVWNKVLDIFMYVFYIGMEIK</sequence>
<evidence type="ECO:0000256" key="6">
    <source>
        <dbReference type="RuleBase" id="RU000356"/>
    </source>
</evidence>
<evidence type="ECO:0000256" key="1">
    <source>
        <dbReference type="ARBA" id="ARBA00022448"/>
    </source>
</evidence>
<dbReference type="GO" id="GO:0005344">
    <property type="term" value="F:oxygen carrier activity"/>
    <property type="evidence" value="ECO:0007669"/>
    <property type="project" value="UniProtKB-KW"/>
</dbReference>
<keyword evidence="4" id="KW-0479">Metal-binding</keyword>
<evidence type="ECO:0000256" key="3">
    <source>
        <dbReference type="ARBA" id="ARBA00022621"/>
    </source>
</evidence>